<dbReference type="Pfam" id="PF02743">
    <property type="entry name" value="dCache_1"/>
    <property type="match status" value="1"/>
</dbReference>
<dbReference type="FunFam" id="1.10.287.950:FF:000001">
    <property type="entry name" value="Methyl-accepting chemotaxis sensory transducer"/>
    <property type="match status" value="1"/>
</dbReference>
<dbReference type="SUPFAM" id="SSF103190">
    <property type="entry name" value="Sensory domain-like"/>
    <property type="match status" value="1"/>
</dbReference>
<dbReference type="EMBL" id="CP025494">
    <property type="protein sequence ID" value="AVE03722.1"/>
    <property type="molecule type" value="Genomic_DNA"/>
</dbReference>
<evidence type="ECO:0000256" key="3">
    <source>
        <dbReference type="ARBA" id="ARBA00022481"/>
    </source>
</evidence>
<evidence type="ECO:0000256" key="6">
    <source>
        <dbReference type="ARBA" id="ARBA00022692"/>
    </source>
</evidence>
<dbReference type="GO" id="GO:0005886">
    <property type="term" value="C:plasma membrane"/>
    <property type="evidence" value="ECO:0007669"/>
    <property type="project" value="UniProtKB-SubCell"/>
</dbReference>
<evidence type="ECO:0000313" key="16">
    <source>
        <dbReference type="Proteomes" id="UP000237830"/>
    </source>
</evidence>
<evidence type="ECO:0000256" key="5">
    <source>
        <dbReference type="ARBA" id="ARBA00022519"/>
    </source>
</evidence>
<dbReference type="InterPro" id="IPR033479">
    <property type="entry name" value="dCache_1"/>
</dbReference>
<evidence type="ECO:0000256" key="12">
    <source>
        <dbReference type="SAM" id="Phobius"/>
    </source>
</evidence>
<reference evidence="15 16" key="1">
    <citation type="submission" date="2017-12" db="EMBL/GenBank/DDBJ databases">
        <title>Genome sequence of Pseudomonas palleroniana MAB3.</title>
        <authorList>
            <person name="Nascimento F.X."/>
        </authorList>
    </citation>
    <scope>NUCLEOTIDE SEQUENCE [LARGE SCALE GENOMIC DNA]</scope>
    <source>
        <strain evidence="15 16">MAB3</strain>
    </source>
</reference>
<name>A0A2L1J5F9_9PSED</name>
<feature type="transmembrane region" description="Helical" evidence="12">
    <location>
        <begin position="279"/>
        <end position="302"/>
    </location>
</feature>
<keyword evidence="4" id="KW-0145">Chemotaxis</keyword>
<keyword evidence="3" id="KW-0488">Methylation</keyword>
<evidence type="ECO:0000256" key="9">
    <source>
        <dbReference type="ARBA" id="ARBA00023224"/>
    </source>
</evidence>
<dbReference type="InterPro" id="IPR029151">
    <property type="entry name" value="Sensor-like_sf"/>
</dbReference>
<accession>A0A2L1J5F9</accession>
<keyword evidence="8 12" id="KW-0472">Membrane</keyword>
<dbReference type="Pfam" id="PF00672">
    <property type="entry name" value="HAMP"/>
    <property type="match status" value="1"/>
</dbReference>
<dbReference type="Proteomes" id="UP000237830">
    <property type="component" value="Chromosome"/>
</dbReference>
<evidence type="ECO:0000256" key="4">
    <source>
        <dbReference type="ARBA" id="ARBA00022500"/>
    </source>
</evidence>
<dbReference type="AlphaFoldDB" id="A0A2L1J5F9"/>
<dbReference type="GO" id="GO:0043200">
    <property type="term" value="P:response to amino acid"/>
    <property type="evidence" value="ECO:0007669"/>
    <property type="project" value="UniProtKB-ARBA"/>
</dbReference>
<dbReference type="FunFam" id="3.30.450.20:FF:000048">
    <property type="entry name" value="Methyl-accepting chemotaxis protein"/>
    <property type="match status" value="1"/>
</dbReference>
<dbReference type="CDD" id="cd12913">
    <property type="entry name" value="PDC1_MCP_like"/>
    <property type="match status" value="1"/>
</dbReference>
<dbReference type="Gene3D" id="3.30.450.20">
    <property type="entry name" value="PAS domain"/>
    <property type="match status" value="2"/>
</dbReference>
<dbReference type="PANTHER" id="PTHR32089">
    <property type="entry name" value="METHYL-ACCEPTING CHEMOTAXIS PROTEIN MCPB"/>
    <property type="match status" value="1"/>
</dbReference>
<comment type="subcellular location">
    <subcellularLocation>
        <location evidence="1">Cell inner membrane</location>
        <topology evidence="1">Multi-pass membrane protein</topology>
    </subcellularLocation>
</comment>
<organism evidence="15 16">
    <name type="scientific">Pseudomonas palleroniana</name>
    <dbReference type="NCBI Taxonomy" id="191390"/>
    <lineage>
        <taxon>Bacteria</taxon>
        <taxon>Pseudomonadati</taxon>
        <taxon>Pseudomonadota</taxon>
        <taxon>Gammaproteobacteria</taxon>
        <taxon>Pseudomonadales</taxon>
        <taxon>Pseudomonadaceae</taxon>
        <taxon>Pseudomonas</taxon>
    </lineage>
</organism>
<dbReference type="InterPro" id="IPR004089">
    <property type="entry name" value="MCPsignal_dom"/>
</dbReference>
<dbReference type="GO" id="GO:0007165">
    <property type="term" value="P:signal transduction"/>
    <property type="evidence" value="ECO:0007669"/>
    <property type="project" value="UniProtKB-KW"/>
</dbReference>
<dbReference type="PROSITE" id="PS50111">
    <property type="entry name" value="CHEMOTAXIS_TRANSDUC_2"/>
    <property type="match status" value="1"/>
</dbReference>
<feature type="transmembrane region" description="Helical" evidence="12">
    <location>
        <begin position="12"/>
        <end position="30"/>
    </location>
</feature>
<dbReference type="Gene3D" id="1.10.287.950">
    <property type="entry name" value="Methyl-accepting chemotaxis protein"/>
    <property type="match status" value="1"/>
</dbReference>
<proteinExistence type="inferred from homology"/>
<evidence type="ECO:0000256" key="8">
    <source>
        <dbReference type="ARBA" id="ARBA00023136"/>
    </source>
</evidence>
<evidence type="ECO:0000256" key="2">
    <source>
        <dbReference type="ARBA" id="ARBA00022475"/>
    </source>
</evidence>
<dbReference type="PANTHER" id="PTHR32089:SF39">
    <property type="entry name" value="METHYL-ACCEPTING CHEMOTAXIS PROTEIN HLYB"/>
    <property type="match status" value="1"/>
</dbReference>
<feature type="domain" description="HAMP" evidence="14">
    <location>
        <begin position="299"/>
        <end position="353"/>
    </location>
</feature>
<dbReference type="SMART" id="SM00283">
    <property type="entry name" value="MA"/>
    <property type="match status" value="1"/>
</dbReference>
<gene>
    <name evidence="15" type="ORF">CYL20_03845</name>
</gene>
<dbReference type="SUPFAM" id="SSF58104">
    <property type="entry name" value="Methyl-accepting chemotaxis protein (MCP) signaling domain"/>
    <property type="match status" value="1"/>
</dbReference>
<keyword evidence="7 12" id="KW-1133">Transmembrane helix</keyword>
<comment type="similarity">
    <text evidence="10">Belongs to the methyl-accepting chemotaxis (MCP) protein family.</text>
</comment>
<keyword evidence="9 11" id="KW-0807">Transducer</keyword>
<evidence type="ECO:0000256" key="7">
    <source>
        <dbReference type="ARBA" id="ARBA00022989"/>
    </source>
</evidence>
<evidence type="ECO:0000259" key="14">
    <source>
        <dbReference type="PROSITE" id="PS50885"/>
    </source>
</evidence>
<keyword evidence="6 12" id="KW-0812">Transmembrane</keyword>
<evidence type="ECO:0000259" key="13">
    <source>
        <dbReference type="PROSITE" id="PS50111"/>
    </source>
</evidence>
<dbReference type="CDD" id="cd11386">
    <property type="entry name" value="MCP_signal"/>
    <property type="match status" value="1"/>
</dbReference>
<evidence type="ECO:0000256" key="11">
    <source>
        <dbReference type="PROSITE-ProRule" id="PRU00284"/>
    </source>
</evidence>
<sequence>MMIANLKFSHKVLLAASFVVVAAFSLFTLYNDSIQRKTIRSNLENHLEEMSKITAASVQFWLSGRVLLIDHVAQEVANDPASQNITRLLEQRSLLSTFTFTYLGSRNGSFVIRPKDDLPADYDPRTRPWYTDAMAAGGTTLTEPYLDVTTGQLMMTIATPVSQDGQPLGVVGGDLTLETLATIVSSLDLGGIGYAFLVNADGRVLVHPEKERVMKQLSDIYPLNTPSLSSHISETEQDGKPQILMFSPIKGLPSVNWYIGLSIDKSKAYAALDDFRTSAILSMVIAVATTLLLLGLLIRVLMRPLRLIGTTMRDIAQGEGDLTRRLSAHSKDEFGELAADFNLFVERIQHSIREVSSATEHVNEVARRVTQTSSASMSNSDDQANRTNSIAAAINELGAAAQEIARNAGDASLQASDARCQAEDGREVVTQTINAMGALSGKIRTSCSNIEALNGKTENIGRILEVIKGISEQTNLLALNAAIEAARAGEAGRGFAVVADEVRSLAYRTQTSAQEIHTMIAELQMGAREAVLTMNESQRYSKDGVIIANQAGERLGSVSQRIGEIDGINQSVATATEEQTSVIGSLNIDITEIKNLNQEGVENLQATLLACDDLERQATRLKQLVDGFRT</sequence>
<dbReference type="PROSITE" id="PS50885">
    <property type="entry name" value="HAMP"/>
    <property type="match status" value="1"/>
</dbReference>
<dbReference type="CDD" id="cd06225">
    <property type="entry name" value="HAMP"/>
    <property type="match status" value="1"/>
</dbReference>
<dbReference type="InterPro" id="IPR003660">
    <property type="entry name" value="HAMP_dom"/>
</dbReference>
<evidence type="ECO:0000256" key="1">
    <source>
        <dbReference type="ARBA" id="ARBA00004429"/>
    </source>
</evidence>
<keyword evidence="2" id="KW-1003">Cell membrane</keyword>
<feature type="domain" description="Methyl-accepting transducer" evidence="13">
    <location>
        <begin position="358"/>
        <end position="594"/>
    </location>
</feature>
<protein>
    <submittedName>
        <fullName evidence="15">Chemotaxis protein</fullName>
    </submittedName>
</protein>
<keyword evidence="5" id="KW-0997">Cell inner membrane</keyword>
<dbReference type="SMART" id="SM00304">
    <property type="entry name" value="HAMP"/>
    <property type="match status" value="2"/>
</dbReference>
<dbReference type="Pfam" id="PF00015">
    <property type="entry name" value="MCPsignal"/>
    <property type="match status" value="1"/>
</dbReference>
<evidence type="ECO:0000256" key="10">
    <source>
        <dbReference type="ARBA" id="ARBA00029447"/>
    </source>
</evidence>
<dbReference type="GO" id="GO:0006935">
    <property type="term" value="P:chemotaxis"/>
    <property type="evidence" value="ECO:0007669"/>
    <property type="project" value="UniProtKB-KW"/>
</dbReference>
<evidence type="ECO:0000313" key="15">
    <source>
        <dbReference type="EMBL" id="AVE03722.1"/>
    </source>
</evidence>
<dbReference type="CDD" id="cd12912">
    <property type="entry name" value="PDC2_MCP_like"/>
    <property type="match status" value="1"/>
</dbReference>
<dbReference type="GO" id="GO:0016597">
    <property type="term" value="F:amino acid binding"/>
    <property type="evidence" value="ECO:0007669"/>
    <property type="project" value="UniProtKB-ARBA"/>
</dbReference>